<keyword evidence="2" id="KW-0808">Transferase</keyword>
<accession>A0A419A7W2</accession>
<dbReference type="OrthoDB" id="9767435at2"/>
<name>A0A419A7W2_9RHOB</name>
<keyword evidence="3" id="KW-1185">Reference proteome</keyword>
<dbReference type="RefSeq" id="WP_119897860.1">
    <property type="nucleotide sequence ID" value="NZ_QNRC01000011.1"/>
</dbReference>
<dbReference type="AlphaFoldDB" id="A0A419A7W2"/>
<dbReference type="InterPro" id="IPR007345">
    <property type="entry name" value="Polysacch_pyruvyl_Trfase"/>
</dbReference>
<dbReference type="GO" id="GO:0016740">
    <property type="term" value="F:transferase activity"/>
    <property type="evidence" value="ECO:0007669"/>
    <property type="project" value="UniProtKB-KW"/>
</dbReference>
<comment type="caution">
    <text evidence="2">The sequence shown here is derived from an EMBL/GenBank/DDBJ whole genome shotgun (WGS) entry which is preliminary data.</text>
</comment>
<evidence type="ECO:0000259" key="1">
    <source>
        <dbReference type="Pfam" id="PF04230"/>
    </source>
</evidence>
<reference evidence="3" key="1">
    <citation type="submission" date="2018-09" db="EMBL/GenBank/DDBJ databases">
        <title>Paracoccus onubensis nov. sp. a moderate halophilic bacterium isolated from Gruta de las Maravillas (Aracena, Spain).</title>
        <authorList>
            <person name="Jurado V."/>
            <person name="Gutierrez-Patricio S."/>
            <person name="Gonzalez-Pimentel J.L."/>
            <person name="Miller A.Z."/>
            <person name="Laiz L."/>
            <person name="Saiz-Jimenez C."/>
        </authorList>
    </citation>
    <scope>NUCLEOTIDE SEQUENCE [LARGE SCALE GENOMIC DNA]</scope>
    <source>
        <strain evidence="3">DSM 26381</strain>
    </source>
</reference>
<evidence type="ECO:0000313" key="3">
    <source>
        <dbReference type="Proteomes" id="UP000283587"/>
    </source>
</evidence>
<evidence type="ECO:0000313" key="2">
    <source>
        <dbReference type="EMBL" id="RJL16601.1"/>
    </source>
</evidence>
<feature type="domain" description="Polysaccharide pyruvyl transferase" evidence="1">
    <location>
        <begin position="30"/>
        <end position="310"/>
    </location>
</feature>
<gene>
    <name evidence="2" type="ORF">D3P05_09120</name>
</gene>
<organism evidence="2 3">
    <name type="scientific">Paracoccus siganidrum</name>
    <dbReference type="NCBI Taxonomy" id="1276757"/>
    <lineage>
        <taxon>Bacteria</taxon>
        <taxon>Pseudomonadati</taxon>
        <taxon>Pseudomonadota</taxon>
        <taxon>Alphaproteobacteria</taxon>
        <taxon>Rhodobacterales</taxon>
        <taxon>Paracoccaceae</taxon>
        <taxon>Paracoccus</taxon>
    </lineage>
</organism>
<dbReference type="Proteomes" id="UP000283587">
    <property type="component" value="Unassembled WGS sequence"/>
</dbReference>
<dbReference type="Pfam" id="PF04230">
    <property type="entry name" value="PS_pyruv_trans"/>
    <property type="match status" value="1"/>
</dbReference>
<sequence>MTTALVHFNHSFKDDLTTWPDMRTSRWKPNYGDMLVCAALLRQVDLGETIRVPFGKTPDRHVSRALIRGSTYLHHKLDFDAANKTLDSIDAPLTIVGLGAQSPQSSVDFLDGHDGAKGFIARLNERSASISVRGSFTAAVVERLGGKNIRVTGCPSLFYSLKCPEVSVDADLGTKRRRIGVSLHTGLRKSMYCASPDEARQAHVNAIRYGIDECAALYLFEQGVMNEFNIADKQLPMEDRIAAAREVLDRIDIENRLSAEDLIIHMVSVRSIEEWLDRASELHAIIGFRFHGNMIALLQGRPCYYYVYDSRIREFCDLYQLPYQDVREEWRDPAQALLDHDWNRTNAALKSCYGEMQEFFKENGYRIQAEIAA</sequence>
<dbReference type="EMBL" id="QZEW01000031">
    <property type="protein sequence ID" value="RJL16601.1"/>
    <property type="molecule type" value="Genomic_DNA"/>
</dbReference>
<protein>
    <submittedName>
        <fullName evidence="2">Polysaccharide pyruvyl transferase family protein</fullName>
    </submittedName>
</protein>
<proteinExistence type="predicted"/>